<name>B5YA33_COPPD</name>
<keyword evidence="2" id="KW-1185">Reference proteome</keyword>
<dbReference type="EMBL" id="CP001145">
    <property type="protein sequence ID" value="ACI17071.1"/>
    <property type="molecule type" value="Genomic_DNA"/>
</dbReference>
<reference evidence="1 2" key="2">
    <citation type="journal article" date="2014" name="Genome Announc.">
        <title>Complete Genome Sequence of Coprothermobacter proteolyticus DSM 5265.</title>
        <authorList>
            <person name="Alexiev A."/>
            <person name="Coil D.A."/>
            <person name="Badger J.H."/>
            <person name="Enticknap J."/>
            <person name="Ward N."/>
            <person name="Robb F.T."/>
            <person name="Eisen J.A."/>
        </authorList>
    </citation>
    <scope>NUCLEOTIDE SEQUENCE [LARGE SCALE GENOMIC DNA]</scope>
    <source>
        <strain evidence="2">ATCC 35245 / DSM 5265 / OCM 4 / BT</strain>
    </source>
</reference>
<dbReference type="Proteomes" id="UP000001732">
    <property type="component" value="Chromosome"/>
</dbReference>
<evidence type="ECO:0000313" key="1">
    <source>
        <dbReference type="EMBL" id="ACI17071.1"/>
    </source>
</evidence>
<sequence length="209" mass="23687">MITRLTCHGDEYAALSPVFDRMKKDIVSMNPKRIGVVGSSLLVQKVVPNVNGCTIILNENVLNMSSLDLLLVDHILPTDTCIELTPKTANKLLRLGGELLTTDVLMTRSVPGNVRKSLARIGFTYTRKSKSHYLVEEMVEAGFSCLRAEDITDLVRNWWEQKRQVCSSPLEESSYAYLLDDDRYSLGKALFYFYVHAEKTYDLEEELNS</sequence>
<protein>
    <submittedName>
        <fullName evidence="1">Uncharacterized protein</fullName>
    </submittedName>
</protein>
<organism evidence="1 2">
    <name type="scientific">Coprothermobacter proteolyticus (strain ATCC 35245 / DSM 5265 / OCM 4 / BT)</name>
    <dbReference type="NCBI Taxonomy" id="309798"/>
    <lineage>
        <taxon>Bacteria</taxon>
        <taxon>Pseudomonadati</taxon>
        <taxon>Coprothermobacterota</taxon>
        <taxon>Coprothermobacteria</taxon>
        <taxon>Coprothermobacterales</taxon>
        <taxon>Coprothermobacteraceae</taxon>
        <taxon>Coprothermobacter</taxon>
    </lineage>
</organism>
<gene>
    <name evidence="1" type="ordered locus">COPRO5265_1329</name>
</gene>
<dbReference type="AlphaFoldDB" id="B5YA33"/>
<reference evidence="2" key="1">
    <citation type="submission" date="2008-08" db="EMBL/GenBank/DDBJ databases">
        <title>The complete genome sequence of Coprothermobacter proteolyticus strain ATCC 5245 / DSM 5265 / BT.</title>
        <authorList>
            <person name="Dodson R.J."/>
            <person name="Durkin A.S."/>
            <person name="Wu M."/>
            <person name="Eisen J."/>
            <person name="Sutton G."/>
        </authorList>
    </citation>
    <scope>NUCLEOTIDE SEQUENCE [LARGE SCALE GENOMIC DNA]</scope>
    <source>
        <strain evidence="2">ATCC 35245 / DSM 5265 / OCM 4 / BT</strain>
    </source>
</reference>
<accession>B5YA33</accession>
<dbReference type="KEGG" id="cpo:COPRO5265_1329"/>
<evidence type="ECO:0000313" key="2">
    <source>
        <dbReference type="Proteomes" id="UP000001732"/>
    </source>
</evidence>
<dbReference type="STRING" id="309798.COPRO5265_1329"/>
<proteinExistence type="predicted"/>